<protein>
    <submittedName>
        <fullName evidence="3">Cyclic nucleotide-gated cation channel alpha-4</fullName>
    </submittedName>
</protein>
<feature type="transmembrane region" description="Helical" evidence="1">
    <location>
        <begin position="162"/>
        <end position="179"/>
    </location>
</feature>
<dbReference type="InterPro" id="IPR018490">
    <property type="entry name" value="cNMP-bd_dom_sf"/>
</dbReference>
<feature type="transmembrane region" description="Helical" evidence="1">
    <location>
        <begin position="116"/>
        <end position="142"/>
    </location>
</feature>
<sequence length="400" mass="44120">MVLVALVCVPLEIGFSEFRLQPTATAADWITTAAFIADIGVQLRTGFITQGEVERRGGMVALHYLRTSFMWDLPPALPYRLIVSTSSRHSAWLGLLKLPRLRRLSRALSAGHNSRFANVLGMARLLVTLLIIVHSAVCLWHNLYENMPGWPWSFSKCAGCGFSTEYLLGFYNSMLLILGDKQEAHNNVERCLFIVLLFLGALFYAVMVSSMTLLVTNMWATASRHKQRATMVDDALRYSGVSEEVREKVGAYHTHMAAFDHPGSDGVAFLQELPLFAFCERPFLWRLAQRLQMSLFMAGDTIYSLGSVGHEMYVIWTGAVALVGADGGMAALLTGGDHFGELGLMTAATPRPHRAVRDLVALNHATSMSVNIHYLSVMMAFDATHPAKSMRMGGCGARAQ</sequence>
<dbReference type="InterPro" id="IPR000595">
    <property type="entry name" value="cNMP-bd_dom"/>
</dbReference>
<dbReference type="PROSITE" id="PS50042">
    <property type="entry name" value="CNMP_BINDING_3"/>
    <property type="match status" value="1"/>
</dbReference>
<evidence type="ECO:0000256" key="1">
    <source>
        <dbReference type="SAM" id="Phobius"/>
    </source>
</evidence>
<feature type="domain" description="Cyclic nucleotide-binding" evidence="2">
    <location>
        <begin position="275"/>
        <end position="351"/>
    </location>
</feature>
<gene>
    <name evidence="3" type="ORF">TSOC_009056</name>
</gene>
<dbReference type="GO" id="GO:0005249">
    <property type="term" value="F:voltage-gated potassium channel activity"/>
    <property type="evidence" value="ECO:0007669"/>
    <property type="project" value="TreeGrafter"/>
</dbReference>
<dbReference type="EMBL" id="PGGS01000362">
    <property type="protein sequence ID" value="PNH04754.1"/>
    <property type="molecule type" value="Genomic_DNA"/>
</dbReference>
<evidence type="ECO:0000313" key="4">
    <source>
        <dbReference type="Proteomes" id="UP000236333"/>
    </source>
</evidence>
<keyword evidence="1" id="KW-0812">Transmembrane</keyword>
<keyword evidence="1" id="KW-1133">Transmembrane helix</keyword>
<proteinExistence type="predicted"/>
<dbReference type="AlphaFoldDB" id="A0A2J7ZWW1"/>
<dbReference type="OrthoDB" id="426293at2759"/>
<name>A0A2J7ZWW1_9CHLO</name>
<dbReference type="SUPFAM" id="SSF51206">
    <property type="entry name" value="cAMP-binding domain-like"/>
    <property type="match status" value="1"/>
</dbReference>
<keyword evidence="4" id="KW-1185">Reference proteome</keyword>
<dbReference type="CDD" id="cd00038">
    <property type="entry name" value="CAP_ED"/>
    <property type="match status" value="1"/>
</dbReference>
<organism evidence="3 4">
    <name type="scientific">Tetrabaena socialis</name>
    <dbReference type="NCBI Taxonomy" id="47790"/>
    <lineage>
        <taxon>Eukaryota</taxon>
        <taxon>Viridiplantae</taxon>
        <taxon>Chlorophyta</taxon>
        <taxon>core chlorophytes</taxon>
        <taxon>Chlorophyceae</taxon>
        <taxon>CS clade</taxon>
        <taxon>Chlamydomonadales</taxon>
        <taxon>Tetrabaenaceae</taxon>
        <taxon>Tetrabaena</taxon>
    </lineage>
</organism>
<dbReference type="Gene3D" id="2.60.120.10">
    <property type="entry name" value="Jelly Rolls"/>
    <property type="match status" value="1"/>
</dbReference>
<dbReference type="InterPro" id="IPR014710">
    <property type="entry name" value="RmlC-like_jellyroll"/>
</dbReference>
<dbReference type="GO" id="GO:0042391">
    <property type="term" value="P:regulation of membrane potential"/>
    <property type="evidence" value="ECO:0007669"/>
    <property type="project" value="TreeGrafter"/>
</dbReference>
<dbReference type="PANTHER" id="PTHR10217:SF435">
    <property type="entry name" value="POTASSIUM VOLTAGE-GATED CHANNEL PROTEIN EAG"/>
    <property type="match status" value="1"/>
</dbReference>
<dbReference type="Pfam" id="PF00027">
    <property type="entry name" value="cNMP_binding"/>
    <property type="match status" value="1"/>
</dbReference>
<dbReference type="InterPro" id="IPR050818">
    <property type="entry name" value="KCNH_animal-type"/>
</dbReference>
<reference evidence="3 4" key="1">
    <citation type="journal article" date="2017" name="Mol. Biol. Evol.">
        <title>The 4-celled Tetrabaena socialis nuclear genome reveals the essential components for genetic control of cell number at the origin of multicellularity in the volvocine lineage.</title>
        <authorList>
            <person name="Featherston J."/>
            <person name="Arakaki Y."/>
            <person name="Hanschen E.R."/>
            <person name="Ferris P.J."/>
            <person name="Michod R.E."/>
            <person name="Olson B.J.S.C."/>
            <person name="Nozaki H."/>
            <person name="Durand P.M."/>
        </authorList>
    </citation>
    <scope>NUCLEOTIDE SEQUENCE [LARGE SCALE GENOMIC DNA]</scope>
    <source>
        <strain evidence="3 4">NIES-571</strain>
    </source>
</reference>
<evidence type="ECO:0000259" key="2">
    <source>
        <dbReference type="PROSITE" id="PS50042"/>
    </source>
</evidence>
<keyword evidence="1" id="KW-0472">Membrane</keyword>
<dbReference type="PANTHER" id="PTHR10217">
    <property type="entry name" value="VOLTAGE AND LIGAND GATED POTASSIUM CHANNEL"/>
    <property type="match status" value="1"/>
</dbReference>
<accession>A0A2J7ZWW1</accession>
<evidence type="ECO:0000313" key="3">
    <source>
        <dbReference type="EMBL" id="PNH04754.1"/>
    </source>
</evidence>
<feature type="transmembrane region" description="Helical" evidence="1">
    <location>
        <begin position="191"/>
        <end position="220"/>
    </location>
</feature>
<comment type="caution">
    <text evidence="3">The sequence shown here is derived from an EMBL/GenBank/DDBJ whole genome shotgun (WGS) entry which is preliminary data.</text>
</comment>
<dbReference type="SUPFAM" id="SSF81324">
    <property type="entry name" value="Voltage-gated potassium channels"/>
    <property type="match status" value="1"/>
</dbReference>
<dbReference type="Proteomes" id="UP000236333">
    <property type="component" value="Unassembled WGS sequence"/>
</dbReference>
<dbReference type="GO" id="GO:0005886">
    <property type="term" value="C:plasma membrane"/>
    <property type="evidence" value="ECO:0007669"/>
    <property type="project" value="TreeGrafter"/>
</dbReference>
<dbReference type="Gene3D" id="1.10.287.70">
    <property type="match status" value="1"/>
</dbReference>